<accession>A0A7K4AGX9</accession>
<dbReference type="Proteomes" id="UP000544742">
    <property type="component" value="Unassembled WGS sequence"/>
</dbReference>
<organism evidence="1 2">
    <name type="scientific">Methanothrix soehngenii</name>
    <name type="common">Methanosaeta concilii</name>
    <dbReference type="NCBI Taxonomy" id="2223"/>
    <lineage>
        <taxon>Archaea</taxon>
        <taxon>Methanobacteriati</taxon>
        <taxon>Methanobacteriota</taxon>
        <taxon>Stenosarchaea group</taxon>
        <taxon>Methanomicrobia</taxon>
        <taxon>Methanotrichales</taxon>
        <taxon>Methanotrichaceae</taxon>
        <taxon>Methanothrix</taxon>
    </lineage>
</organism>
<evidence type="ECO:0000313" key="2">
    <source>
        <dbReference type="Proteomes" id="UP000544742"/>
    </source>
</evidence>
<sequence>MIRQMGVLVVLAVVMLSVPILAQGMKPCGAVDVLGRGGGIFQSEASAFQFPEFADTNFDRLTVGNDRALAFGGIWRRPSLATATNNLMIEKNQDSGECECCGPESCQECCLKVNMEQIRVGNREALAFGAAIATNNVKIVTNQQ</sequence>
<comment type="caution">
    <text evidence="1">The sequence shown here is derived from an EMBL/GenBank/DDBJ whole genome shotgun (WGS) entry which is preliminary data.</text>
</comment>
<protein>
    <submittedName>
        <fullName evidence="1">Uncharacterized protein</fullName>
    </submittedName>
</protein>
<name>A0A7K4AGX9_METSH</name>
<dbReference type="AlphaFoldDB" id="A0A7K4AGX9"/>
<gene>
    <name evidence="1" type="ORF">GX426_03780</name>
</gene>
<evidence type="ECO:0000313" key="1">
    <source>
        <dbReference type="EMBL" id="NLJ22212.1"/>
    </source>
</evidence>
<proteinExistence type="predicted"/>
<dbReference type="EMBL" id="JAAYUN010000065">
    <property type="protein sequence ID" value="NLJ22212.1"/>
    <property type="molecule type" value="Genomic_DNA"/>
</dbReference>
<reference evidence="1 2" key="1">
    <citation type="journal article" date="2020" name="Biotechnol. Biofuels">
        <title>New insights from the biogas microbiome by comprehensive genome-resolved metagenomics of nearly 1600 species originating from multiple anaerobic digesters.</title>
        <authorList>
            <person name="Campanaro S."/>
            <person name="Treu L."/>
            <person name="Rodriguez-R L.M."/>
            <person name="Kovalovszki A."/>
            <person name="Ziels R.M."/>
            <person name="Maus I."/>
            <person name="Zhu X."/>
            <person name="Kougias P.G."/>
            <person name="Basile A."/>
            <person name="Luo G."/>
            <person name="Schluter A."/>
            <person name="Konstantinidis K.T."/>
            <person name="Angelidaki I."/>
        </authorList>
    </citation>
    <scope>NUCLEOTIDE SEQUENCE [LARGE SCALE GENOMIC DNA]</scope>
    <source>
        <strain evidence="1">AS27yjCOA_157</strain>
    </source>
</reference>